<dbReference type="InterPro" id="IPR036389">
    <property type="entry name" value="RNase_III_sf"/>
</dbReference>
<dbReference type="SUPFAM" id="SSF69065">
    <property type="entry name" value="RNase III domain-like"/>
    <property type="match status" value="1"/>
</dbReference>
<reference evidence="3 4" key="1">
    <citation type="submission" date="2024-08" db="EMBL/GenBank/DDBJ databases">
        <authorList>
            <person name="Cucini C."/>
            <person name="Frati F."/>
        </authorList>
    </citation>
    <scope>NUCLEOTIDE SEQUENCE [LARGE SCALE GENOMIC DNA]</scope>
</reference>
<name>A0ABP1RM79_9HEXA</name>
<dbReference type="PANTHER" id="PTHR14950:SF37">
    <property type="entry name" value="ENDORIBONUCLEASE DICER"/>
    <property type="match status" value="1"/>
</dbReference>
<dbReference type="PANTHER" id="PTHR14950">
    <property type="entry name" value="DICER-RELATED"/>
    <property type="match status" value="1"/>
</dbReference>
<organism evidence="3 4">
    <name type="scientific">Orchesella dallaii</name>
    <dbReference type="NCBI Taxonomy" id="48710"/>
    <lineage>
        <taxon>Eukaryota</taxon>
        <taxon>Metazoa</taxon>
        <taxon>Ecdysozoa</taxon>
        <taxon>Arthropoda</taxon>
        <taxon>Hexapoda</taxon>
        <taxon>Collembola</taxon>
        <taxon>Entomobryomorpha</taxon>
        <taxon>Entomobryoidea</taxon>
        <taxon>Orchesellidae</taxon>
        <taxon>Orchesellinae</taxon>
        <taxon>Orchesella</taxon>
    </lineage>
</organism>
<gene>
    <name evidence="3" type="ORF">ODALV1_LOCUS23843</name>
</gene>
<comment type="caution">
    <text evidence="3">The sequence shown here is derived from an EMBL/GenBank/DDBJ whole genome shotgun (WGS) entry which is preliminary data.</text>
</comment>
<dbReference type="SMART" id="SM00535">
    <property type="entry name" value="RIBOc"/>
    <property type="match status" value="1"/>
</dbReference>
<accession>A0ABP1RM79</accession>
<keyword evidence="4" id="KW-1185">Reference proteome</keyword>
<proteinExistence type="predicted"/>
<dbReference type="Gene3D" id="1.10.1520.10">
    <property type="entry name" value="Ribonuclease III domain"/>
    <property type="match status" value="1"/>
</dbReference>
<dbReference type="InterPro" id="IPR000999">
    <property type="entry name" value="RNase_III_dom"/>
</dbReference>
<dbReference type="PROSITE" id="PS50142">
    <property type="entry name" value="RNASE_3_2"/>
    <property type="match status" value="1"/>
</dbReference>
<dbReference type="Pfam" id="PF14622">
    <property type="entry name" value="Ribonucleas_3_3"/>
    <property type="match status" value="1"/>
</dbReference>
<dbReference type="PROSITE" id="PS00517">
    <property type="entry name" value="RNASE_3_1"/>
    <property type="match status" value="1"/>
</dbReference>
<evidence type="ECO:0000256" key="1">
    <source>
        <dbReference type="ARBA" id="ARBA00022801"/>
    </source>
</evidence>
<evidence type="ECO:0000313" key="4">
    <source>
        <dbReference type="Proteomes" id="UP001642540"/>
    </source>
</evidence>
<evidence type="ECO:0000259" key="2">
    <source>
        <dbReference type="PROSITE" id="PS50142"/>
    </source>
</evidence>
<dbReference type="Proteomes" id="UP001642540">
    <property type="component" value="Unassembled WGS sequence"/>
</dbReference>
<dbReference type="EMBL" id="CAXLJM020000083">
    <property type="protein sequence ID" value="CAL8130696.1"/>
    <property type="molecule type" value="Genomic_DNA"/>
</dbReference>
<dbReference type="CDD" id="cd00593">
    <property type="entry name" value="RIBOc"/>
    <property type="match status" value="1"/>
</dbReference>
<protein>
    <recommendedName>
        <fullName evidence="2">RNase III domain-containing protein</fullName>
    </recommendedName>
</protein>
<keyword evidence="1" id="KW-0378">Hydrolase</keyword>
<sequence length="160" mass="18119">MSNLRQLESKIGYSFTNQALLKEAVTHGSSRNTNANRNLPHHERLEYLGDAILYTVISEYLFKHDPDADPGTLSTLRQELISDRKQNIIAEQLQIYDHVNMNASLSRYQFRRYGEFVEAIIGAVYIDAGGGDMNGLRKAKDVIFRLWGLEDPPSAFCVIA</sequence>
<feature type="domain" description="RNase III" evidence="2">
    <location>
        <begin position="4"/>
        <end position="129"/>
    </location>
</feature>
<evidence type="ECO:0000313" key="3">
    <source>
        <dbReference type="EMBL" id="CAL8130696.1"/>
    </source>
</evidence>